<dbReference type="Gene3D" id="1.20.1280.50">
    <property type="match status" value="1"/>
</dbReference>
<dbReference type="Proteomes" id="UP001163846">
    <property type="component" value="Unassembled WGS sequence"/>
</dbReference>
<evidence type="ECO:0000313" key="3">
    <source>
        <dbReference type="Proteomes" id="UP001163846"/>
    </source>
</evidence>
<proteinExistence type="predicted"/>
<sequence>MSSHKLELADYSSFAVLLRNGGRFESSAQRKELQDAIKKSTERDIPSIQHEMQQLLSKLCELEMTKKDVQATVSKFARILKPTPVERLPTEILIEIFLILRDTAEGHITAITKGLWPVTHVSREWRNIAISLPKLWSYITIGVVEKPAKNQLQLLKTALARSGSNPLHIQAFFSWAISDESDLNGYYGSRADVTSSDSSIPPWPSEHQLSEALIKAVVQHSDRWVTARIHVLYPEYLRPIYRRLSSLEKLTFGGYLDDYPLLFSVAPKLRDVEFFNSDSSTLQLPWTQFVRFHESQWNPRPDLLPRYLSILRQYPQLEDFGTEYEEFREGLLPPPFTHHKLKALSCSDHRLMCCLTLPALQTLALKASWMRSCPSETIPVARELMNRSRCASSLRVLRLGAIVLNRNVLDLLESTKGLTELNFTFERWKTSNDAFMKRLIQRMNTCRKLKKSGGQVLLPRLESFTIDIEAIGSHEWFTCDIQFIDEAYVDMVEARWKSFGNGISRLQVVKFEGYTPATLNGLTDTCLQKMKKMRDEGLEVYIATMDINSTNEDRKEKTYVK</sequence>
<name>A0AA38P1N3_9AGAR</name>
<feature type="domain" description="F-box" evidence="1">
    <location>
        <begin position="86"/>
        <end position="140"/>
    </location>
</feature>
<accession>A0AA38P1N3</accession>
<evidence type="ECO:0000313" key="2">
    <source>
        <dbReference type="EMBL" id="KAJ3834648.1"/>
    </source>
</evidence>
<evidence type="ECO:0000259" key="1">
    <source>
        <dbReference type="Pfam" id="PF12937"/>
    </source>
</evidence>
<dbReference type="InterPro" id="IPR001810">
    <property type="entry name" value="F-box_dom"/>
</dbReference>
<dbReference type="EMBL" id="MU806503">
    <property type="protein sequence ID" value="KAJ3834648.1"/>
    <property type="molecule type" value="Genomic_DNA"/>
</dbReference>
<reference evidence="2" key="1">
    <citation type="submission" date="2022-08" db="EMBL/GenBank/DDBJ databases">
        <authorList>
            <consortium name="DOE Joint Genome Institute"/>
            <person name="Min B."/>
            <person name="Riley R."/>
            <person name="Sierra-Patev S."/>
            <person name="Naranjo-Ortiz M."/>
            <person name="Looney B."/>
            <person name="Konkel Z."/>
            <person name="Slot J.C."/>
            <person name="Sakamoto Y."/>
            <person name="Steenwyk J.L."/>
            <person name="Rokas A."/>
            <person name="Carro J."/>
            <person name="Camarero S."/>
            <person name="Ferreira P."/>
            <person name="Molpeceres G."/>
            <person name="Ruiz-Duenas F.J."/>
            <person name="Serrano A."/>
            <person name="Henrissat B."/>
            <person name="Drula E."/>
            <person name="Hughes K.W."/>
            <person name="Mata J.L."/>
            <person name="Ishikawa N.K."/>
            <person name="Vargas-Isla R."/>
            <person name="Ushijima S."/>
            <person name="Smith C.A."/>
            <person name="Ahrendt S."/>
            <person name="Andreopoulos W."/>
            <person name="He G."/>
            <person name="Labutti K."/>
            <person name="Lipzen A."/>
            <person name="Ng V."/>
            <person name="Sandor L."/>
            <person name="Barry K."/>
            <person name="Martinez A.T."/>
            <person name="Xiao Y."/>
            <person name="Gibbons J.G."/>
            <person name="Terashima K."/>
            <person name="Hibbett D.S."/>
            <person name="Grigoriev I.V."/>
        </authorList>
    </citation>
    <scope>NUCLEOTIDE SEQUENCE</scope>
    <source>
        <strain evidence="2">TFB9207</strain>
    </source>
</reference>
<organism evidence="2 3">
    <name type="scientific">Lentinula raphanica</name>
    <dbReference type="NCBI Taxonomy" id="153919"/>
    <lineage>
        <taxon>Eukaryota</taxon>
        <taxon>Fungi</taxon>
        <taxon>Dikarya</taxon>
        <taxon>Basidiomycota</taxon>
        <taxon>Agaricomycotina</taxon>
        <taxon>Agaricomycetes</taxon>
        <taxon>Agaricomycetidae</taxon>
        <taxon>Agaricales</taxon>
        <taxon>Marasmiineae</taxon>
        <taxon>Omphalotaceae</taxon>
        <taxon>Lentinula</taxon>
    </lineage>
</organism>
<gene>
    <name evidence="2" type="ORF">F5878DRAFT_347608</name>
</gene>
<comment type="caution">
    <text evidence="2">The sequence shown here is derived from an EMBL/GenBank/DDBJ whole genome shotgun (WGS) entry which is preliminary data.</text>
</comment>
<protein>
    <recommendedName>
        <fullName evidence="1">F-box domain-containing protein</fullName>
    </recommendedName>
</protein>
<dbReference type="Pfam" id="PF12937">
    <property type="entry name" value="F-box-like"/>
    <property type="match status" value="1"/>
</dbReference>
<dbReference type="AlphaFoldDB" id="A0AA38P1N3"/>
<keyword evidence="3" id="KW-1185">Reference proteome</keyword>